<dbReference type="InterPro" id="IPR027417">
    <property type="entry name" value="P-loop_NTPase"/>
</dbReference>
<evidence type="ECO:0000313" key="3">
    <source>
        <dbReference type="Proteomes" id="UP000076394"/>
    </source>
</evidence>
<gene>
    <name evidence="2" type="ORF">C1G87_0958</name>
    <name evidence="1" type="ORF">Dm11a5_0935</name>
</gene>
<dbReference type="EMBL" id="CP011127">
    <property type="protein sequence ID" value="AMU86761.1"/>
    <property type="molecule type" value="Genomic_DNA"/>
</dbReference>
<protein>
    <submittedName>
        <fullName evidence="1">Uncharacterized protein</fullName>
    </submittedName>
</protein>
<reference evidence="2 4" key="2">
    <citation type="submission" date="2018-05" db="EMBL/GenBank/DDBJ databases">
        <title>Draft genome sequences of Dehalococcoides mccartyi strains RC and KS.</title>
        <authorList>
            <person name="Higgins S.A."/>
            <person name="Padilla-Crespo E."/>
            <person name="Loeffler F.E."/>
        </authorList>
    </citation>
    <scope>NUCLEOTIDE SEQUENCE [LARGE SCALE GENOMIC DNA]</scope>
    <source>
        <strain evidence="2 4">RC</strain>
    </source>
</reference>
<reference evidence="1 3" key="1">
    <citation type="submission" date="2015-03" db="EMBL/GenBank/DDBJ databases">
        <title>Genomic characterization of Dehalococcoides mccartyi strain 11a5, an unusal plasmid-containing chloroethene dechlorinator.</title>
        <authorList>
            <person name="Zhao S."/>
            <person name="Ding C."/>
            <person name="He J."/>
        </authorList>
    </citation>
    <scope>NUCLEOTIDE SEQUENCE [LARGE SCALE GENOMIC DNA]</scope>
    <source>
        <strain evidence="1 3">11a5</strain>
    </source>
</reference>
<dbReference type="Proteomes" id="UP000076394">
    <property type="component" value="Chromosome"/>
</dbReference>
<evidence type="ECO:0000313" key="1">
    <source>
        <dbReference type="EMBL" id="AMU86761.1"/>
    </source>
</evidence>
<dbReference type="AlphaFoldDB" id="A0A142VAX8"/>
<name>A0A142VAX8_9CHLR</name>
<dbReference type="Pfam" id="PF13671">
    <property type="entry name" value="AAA_33"/>
    <property type="match status" value="1"/>
</dbReference>
<dbReference type="SUPFAM" id="SSF52540">
    <property type="entry name" value="P-loop containing nucleoside triphosphate hydrolases"/>
    <property type="match status" value="1"/>
</dbReference>
<dbReference type="Gene3D" id="3.40.50.300">
    <property type="entry name" value="P-loop containing nucleotide triphosphate hydrolases"/>
    <property type="match status" value="1"/>
</dbReference>
<organism evidence="1 3">
    <name type="scientific">Dehalococcoides mccartyi</name>
    <dbReference type="NCBI Taxonomy" id="61435"/>
    <lineage>
        <taxon>Bacteria</taxon>
        <taxon>Bacillati</taxon>
        <taxon>Chloroflexota</taxon>
        <taxon>Dehalococcoidia</taxon>
        <taxon>Dehalococcoidales</taxon>
        <taxon>Dehalococcoidaceae</taxon>
        <taxon>Dehalococcoides</taxon>
    </lineage>
</organism>
<proteinExistence type="predicted"/>
<dbReference type="Proteomes" id="UP000249146">
    <property type="component" value="Unassembled WGS sequence"/>
</dbReference>
<evidence type="ECO:0000313" key="2">
    <source>
        <dbReference type="EMBL" id="RAL69260.1"/>
    </source>
</evidence>
<dbReference type="InterPro" id="IPR052732">
    <property type="entry name" value="Cell-binding_unc_protein"/>
</dbReference>
<dbReference type="EMBL" id="QGLC01000010">
    <property type="protein sequence ID" value="RAL69260.1"/>
    <property type="molecule type" value="Genomic_DNA"/>
</dbReference>
<dbReference type="OrthoDB" id="9805698at2"/>
<evidence type="ECO:0000313" key="4">
    <source>
        <dbReference type="Proteomes" id="UP000249146"/>
    </source>
</evidence>
<dbReference type="RefSeq" id="WP_011309468.1">
    <property type="nucleotide sequence ID" value="NZ_AP024514.1"/>
</dbReference>
<accession>A0A142VAX8</accession>
<dbReference type="PANTHER" id="PTHR43883">
    <property type="entry name" value="SLR0207 PROTEIN"/>
    <property type="match status" value="1"/>
</dbReference>
<dbReference type="PANTHER" id="PTHR43883:SF1">
    <property type="entry name" value="GLUCONOKINASE"/>
    <property type="match status" value="1"/>
</dbReference>
<dbReference type="PATRIC" id="fig|61435.13.peg.950"/>
<dbReference type="OMA" id="DAQFEQH"/>
<sequence length="200" mass="22614">MPFIPEDDIRLLLDSLGDLPPAEKCPFLLILVGLPGTGKSTFAGRFAKQIPVVILESDALRKTLINQPVYSDSEHTRVFKAIHELMGKLLGQSVSLVLDATSMTAKDRSPLYNIADGLGIKWFVVEMDLPPGIVKKRMERRMQQGASRSDADWTIYQMLKPMFEPVSEECYRIKTEADFQPVLARVIKDVKTYIEQEECR</sequence>